<name>A0A3M7QYK6_BRAPC</name>
<dbReference type="AlphaFoldDB" id="A0A3M7QYK6"/>
<dbReference type="GO" id="GO:0042274">
    <property type="term" value="P:ribosomal small subunit biogenesis"/>
    <property type="evidence" value="ECO:0007669"/>
    <property type="project" value="InterPro"/>
</dbReference>
<proteinExistence type="inferred from homology"/>
<evidence type="ECO:0000313" key="4">
    <source>
        <dbReference type="EMBL" id="RNA16204.1"/>
    </source>
</evidence>
<reference evidence="4 5" key="1">
    <citation type="journal article" date="2018" name="Sci. Rep.">
        <title>Genomic signatures of local adaptation to the degree of environmental predictability in rotifers.</title>
        <authorList>
            <person name="Franch-Gras L."/>
            <person name="Hahn C."/>
            <person name="Garcia-Roger E.M."/>
            <person name="Carmona M.J."/>
            <person name="Serra M."/>
            <person name="Gomez A."/>
        </authorList>
    </citation>
    <scope>NUCLEOTIDE SEQUENCE [LARGE SCALE GENOMIC DNA]</scope>
    <source>
        <strain evidence="4">HYR1</strain>
    </source>
</reference>
<organism evidence="4 5">
    <name type="scientific">Brachionus plicatilis</name>
    <name type="common">Marine rotifer</name>
    <name type="synonym">Brachionus muelleri</name>
    <dbReference type="NCBI Taxonomy" id="10195"/>
    <lineage>
        <taxon>Eukaryota</taxon>
        <taxon>Metazoa</taxon>
        <taxon>Spiralia</taxon>
        <taxon>Gnathifera</taxon>
        <taxon>Rotifera</taxon>
        <taxon>Eurotatoria</taxon>
        <taxon>Monogononta</taxon>
        <taxon>Pseudotrocha</taxon>
        <taxon>Ploima</taxon>
        <taxon>Brachionidae</taxon>
        <taxon>Brachionus</taxon>
    </lineage>
</organism>
<dbReference type="GO" id="GO:0005634">
    <property type="term" value="C:nucleus"/>
    <property type="evidence" value="ECO:0007669"/>
    <property type="project" value="TreeGrafter"/>
</dbReference>
<dbReference type="Pfam" id="PF04180">
    <property type="entry name" value="LTV"/>
    <property type="match status" value="2"/>
</dbReference>
<feature type="compositionally biased region" description="Acidic residues" evidence="3">
    <location>
        <begin position="196"/>
        <end position="223"/>
    </location>
</feature>
<dbReference type="GO" id="GO:0000056">
    <property type="term" value="P:ribosomal small subunit export from nucleus"/>
    <property type="evidence" value="ECO:0007669"/>
    <property type="project" value="TreeGrafter"/>
</dbReference>
<protein>
    <recommendedName>
        <fullName evidence="2">Protein LTV1 homolog</fullName>
    </recommendedName>
</protein>
<comment type="similarity">
    <text evidence="1">Belongs to the LTV1 family.</text>
</comment>
<dbReference type="GO" id="GO:0005829">
    <property type="term" value="C:cytosol"/>
    <property type="evidence" value="ECO:0007669"/>
    <property type="project" value="TreeGrafter"/>
</dbReference>
<feature type="region of interest" description="Disordered" evidence="3">
    <location>
        <begin position="306"/>
        <end position="330"/>
    </location>
</feature>
<feature type="compositionally biased region" description="Acidic residues" evidence="3">
    <location>
        <begin position="317"/>
        <end position="330"/>
    </location>
</feature>
<feature type="region of interest" description="Disordered" evidence="3">
    <location>
        <begin position="412"/>
        <end position="439"/>
    </location>
</feature>
<dbReference type="EMBL" id="REGN01004771">
    <property type="protein sequence ID" value="RNA16204.1"/>
    <property type="molecule type" value="Genomic_DNA"/>
</dbReference>
<evidence type="ECO:0000313" key="5">
    <source>
        <dbReference type="Proteomes" id="UP000276133"/>
    </source>
</evidence>
<comment type="caution">
    <text evidence="4">The sequence shown here is derived from an EMBL/GenBank/DDBJ whole genome shotgun (WGS) entry which is preliminary data.</text>
</comment>
<feature type="region of interest" description="Disordered" evidence="3">
    <location>
        <begin position="192"/>
        <end position="228"/>
    </location>
</feature>
<dbReference type="STRING" id="10195.A0A3M7QYK6"/>
<dbReference type="Proteomes" id="UP000276133">
    <property type="component" value="Unassembled WGS sequence"/>
</dbReference>
<gene>
    <name evidence="4" type="ORF">BpHYR1_037824</name>
</gene>
<evidence type="ECO:0000256" key="2">
    <source>
        <dbReference type="ARBA" id="ARBA00021561"/>
    </source>
</evidence>
<dbReference type="InterPro" id="IPR007307">
    <property type="entry name" value="Ltv1"/>
</dbReference>
<sequence length="473" mass="55117">MGGKKKQFIKKGEGVKFHLVHRSQKDPLYLDETLGERVLMPADEDVDEKLIESVNGLNLANGSQTDRTEQRFKRIEEQHKFGVYYDDDYDYLQHLRDADQEDRVNLEPEMIKVGSVLIKNEEEAEKPKLQLPSSVFASKVEEDIGYFNQAAPDHDPKIDWDPDIVKILDEDADVEYTDDLDDDFFLKANTELEAQGQDEDDDEDDEEDYDSDDLVEEESESVQDFESKSRFSNYSMTSSVIRRNQALSHLDEHFEKFFAQYDEDQIGALDTEDIDGYRINDDVIEMALQEFSKYVEKNKYQTEKVSRKSELGAVAEENSDGESVDEQDENNNDFDMVHFCHKKDKQDRFDCESIISTYSNLYNHPSMISERREKIALSKKTGLPLGVLGEKAKTQKELDKIDHRITRILPEVPKRHRDESKEEKKARKQAIKEHRRERRIEKKVNKLAFKEEKKTQACQIKTTMDNSNIVKIP</sequence>
<dbReference type="GO" id="GO:0030688">
    <property type="term" value="C:preribosome, small subunit precursor"/>
    <property type="evidence" value="ECO:0007669"/>
    <property type="project" value="TreeGrafter"/>
</dbReference>
<dbReference type="PANTHER" id="PTHR21531:SF0">
    <property type="entry name" value="PROTEIN LTV1 HOMOLOG"/>
    <property type="match status" value="1"/>
</dbReference>
<keyword evidence="5" id="KW-1185">Reference proteome</keyword>
<accession>A0A3M7QYK6</accession>
<evidence type="ECO:0000256" key="3">
    <source>
        <dbReference type="SAM" id="MobiDB-lite"/>
    </source>
</evidence>
<dbReference type="PANTHER" id="PTHR21531">
    <property type="entry name" value="LOW-TEMPERATURE VIABILITY PROTEIN LTV1-RELATED"/>
    <property type="match status" value="1"/>
</dbReference>
<evidence type="ECO:0000256" key="1">
    <source>
        <dbReference type="ARBA" id="ARBA00009078"/>
    </source>
</evidence>
<dbReference type="OrthoDB" id="5852896at2759"/>